<dbReference type="InterPro" id="IPR023985">
    <property type="entry name" value="SDR_subfam_1"/>
</dbReference>
<keyword evidence="2" id="KW-0560">Oxidoreductase</keyword>
<keyword evidence="5" id="KW-1185">Reference proteome</keyword>
<dbReference type="EMBL" id="RPFW01000005">
    <property type="protein sequence ID" value="TVZ02429.1"/>
    <property type="molecule type" value="Genomic_DNA"/>
</dbReference>
<evidence type="ECO:0000256" key="2">
    <source>
        <dbReference type="ARBA" id="ARBA00023002"/>
    </source>
</evidence>
<sequence length="271" mass="28235">MGKLEGQVAFITGAARGQGRSHAVRLAQEGADIIAVDICAQISSVSYAMSTPDDLAQTVKEVEATGRRIVARQADVRDVEGLRSALEDGIAELGVPRIVLANAGIGVGGPNSSDQDWHDVIAVNLTGVWNTGRIAIPAMIEAGRGGSIVLTSSTAGLLGVGTNETGLLGYTAAKTGVVGLMRSWANYLGPHNIRVNCIAPTAVRTPMAANVSLERLFEVNPALARAMSNSLPVEMVEPIDISNAIAWLVSDEGRYVSGTVLPVDAGSLNRR</sequence>
<dbReference type="SUPFAM" id="SSF51735">
    <property type="entry name" value="NAD(P)-binding Rossmann-fold domains"/>
    <property type="match status" value="1"/>
</dbReference>
<dbReference type="Proteomes" id="UP000460272">
    <property type="component" value="Unassembled WGS sequence"/>
</dbReference>
<dbReference type="RefSeq" id="WP_145857426.1">
    <property type="nucleotide sequence ID" value="NZ_RPFW01000005.1"/>
</dbReference>
<dbReference type="PRINTS" id="PR00081">
    <property type="entry name" value="GDHRDH"/>
</dbReference>
<dbReference type="PANTHER" id="PTHR24321">
    <property type="entry name" value="DEHYDROGENASES, SHORT CHAIN"/>
    <property type="match status" value="1"/>
</dbReference>
<dbReference type="AlphaFoldDB" id="A0A6P2BTI9"/>
<reference evidence="4 5" key="1">
    <citation type="submission" date="2018-11" db="EMBL/GenBank/DDBJ databases">
        <title>Trebonia kvetii gen.nov., sp.nov., a novel acidophilic actinobacterium, and proposal of the new actinobacterial family Treboniaceae fam. nov.</title>
        <authorList>
            <person name="Rapoport D."/>
            <person name="Sagova-Mareckova M."/>
            <person name="Sedlacek I."/>
            <person name="Provaznik J."/>
            <person name="Kralova S."/>
            <person name="Pavlinic D."/>
            <person name="Benes V."/>
            <person name="Kopecky J."/>
        </authorList>
    </citation>
    <scope>NUCLEOTIDE SEQUENCE [LARGE SCALE GENOMIC DNA]</scope>
    <source>
        <strain evidence="4 5">15Tr583</strain>
    </source>
</reference>
<keyword evidence="3" id="KW-0520">NAD</keyword>
<dbReference type="CDD" id="cd05233">
    <property type="entry name" value="SDR_c"/>
    <property type="match status" value="1"/>
</dbReference>
<evidence type="ECO:0000313" key="4">
    <source>
        <dbReference type="EMBL" id="TVZ02429.1"/>
    </source>
</evidence>
<gene>
    <name evidence="4" type="ORF">EAS64_26900</name>
</gene>
<dbReference type="PROSITE" id="PS00061">
    <property type="entry name" value="ADH_SHORT"/>
    <property type="match status" value="1"/>
</dbReference>
<dbReference type="Gene3D" id="3.40.50.720">
    <property type="entry name" value="NAD(P)-binding Rossmann-like Domain"/>
    <property type="match status" value="1"/>
</dbReference>
<dbReference type="Pfam" id="PF13561">
    <property type="entry name" value="adh_short_C2"/>
    <property type="match status" value="1"/>
</dbReference>
<dbReference type="InterPro" id="IPR002347">
    <property type="entry name" value="SDR_fam"/>
</dbReference>
<evidence type="ECO:0000313" key="5">
    <source>
        <dbReference type="Proteomes" id="UP000460272"/>
    </source>
</evidence>
<dbReference type="OrthoDB" id="5173603at2"/>
<accession>A0A6P2BTI9</accession>
<dbReference type="NCBIfam" id="NF009467">
    <property type="entry name" value="PRK12826.1-3"/>
    <property type="match status" value="1"/>
</dbReference>
<evidence type="ECO:0000256" key="1">
    <source>
        <dbReference type="ARBA" id="ARBA00006484"/>
    </source>
</evidence>
<organism evidence="4 5">
    <name type="scientific">Trebonia kvetii</name>
    <dbReference type="NCBI Taxonomy" id="2480626"/>
    <lineage>
        <taxon>Bacteria</taxon>
        <taxon>Bacillati</taxon>
        <taxon>Actinomycetota</taxon>
        <taxon>Actinomycetes</taxon>
        <taxon>Streptosporangiales</taxon>
        <taxon>Treboniaceae</taxon>
        <taxon>Trebonia</taxon>
    </lineage>
</organism>
<comment type="similarity">
    <text evidence="1">Belongs to the short-chain dehydrogenases/reductases (SDR) family.</text>
</comment>
<evidence type="ECO:0000256" key="3">
    <source>
        <dbReference type="ARBA" id="ARBA00023027"/>
    </source>
</evidence>
<dbReference type="FunFam" id="3.40.50.720:FF:000084">
    <property type="entry name" value="Short-chain dehydrogenase reductase"/>
    <property type="match status" value="1"/>
</dbReference>
<proteinExistence type="inferred from homology"/>
<dbReference type="NCBIfam" id="TIGR03971">
    <property type="entry name" value="SDR_subfam_1"/>
    <property type="match status" value="1"/>
</dbReference>
<dbReference type="PANTHER" id="PTHR24321:SF8">
    <property type="entry name" value="ESTRADIOL 17-BETA-DEHYDROGENASE 8-RELATED"/>
    <property type="match status" value="1"/>
</dbReference>
<comment type="caution">
    <text evidence="4">The sequence shown here is derived from an EMBL/GenBank/DDBJ whole genome shotgun (WGS) entry which is preliminary data.</text>
</comment>
<dbReference type="GO" id="GO:0016491">
    <property type="term" value="F:oxidoreductase activity"/>
    <property type="evidence" value="ECO:0007669"/>
    <property type="project" value="UniProtKB-KW"/>
</dbReference>
<dbReference type="InterPro" id="IPR020904">
    <property type="entry name" value="Sc_DH/Rdtase_CS"/>
</dbReference>
<dbReference type="InterPro" id="IPR036291">
    <property type="entry name" value="NAD(P)-bd_dom_sf"/>
</dbReference>
<name>A0A6P2BTI9_9ACTN</name>
<protein>
    <submittedName>
        <fullName evidence="4">NAD(P)-dependent oxidoreductase</fullName>
    </submittedName>
</protein>